<dbReference type="Pfam" id="PF00400">
    <property type="entry name" value="WD40"/>
    <property type="match status" value="4"/>
</dbReference>
<comment type="subunit">
    <text evidence="1 10">Heterodimer with ALG14 to form a functional enzyme.</text>
</comment>
<evidence type="ECO:0000256" key="8">
    <source>
        <dbReference type="ARBA" id="ARBA00048184"/>
    </source>
</evidence>
<dbReference type="SUPFAM" id="SSF50978">
    <property type="entry name" value="WD40 repeat-like"/>
    <property type="match status" value="1"/>
</dbReference>
<proteinExistence type="inferred from homology"/>
<dbReference type="InterPro" id="IPR001680">
    <property type="entry name" value="WD40_rpt"/>
</dbReference>
<keyword evidence="5" id="KW-0677">Repeat</keyword>
<comment type="caution">
    <text evidence="12">The sequence shown here is derived from an EMBL/GenBank/DDBJ whole genome shotgun (WGS) entry which is preliminary data.</text>
</comment>
<dbReference type="Pfam" id="PF04101">
    <property type="entry name" value="Glyco_tran_28_C"/>
    <property type="match status" value="1"/>
</dbReference>
<dbReference type="PROSITE" id="PS00678">
    <property type="entry name" value="WD_REPEATS_1"/>
    <property type="match status" value="1"/>
</dbReference>
<dbReference type="Gene3D" id="2.130.10.10">
    <property type="entry name" value="YVTN repeat-like/Quinoprotein amine dehydrogenase"/>
    <property type="match status" value="1"/>
</dbReference>
<dbReference type="EC" id="2.4.1.141" evidence="2 10"/>
<dbReference type="PANTHER" id="PTHR44566">
    <property type="entry name" value="TRANSDUCIN/WD40 REPEAT-LIKE SUPERFAMILY PROTEIN"/>
    <property type="match status" value="1"/>
</dbReference>
<evidence type="ECO:0000313" key="12">
    <source>
        <dbReference type="EMBL" id="CAG8581073.1"/>
    </source>
</evidence>
<evidence type="ECO:0000256" key="6">
    <source>
        <dbReference type="ARBA" id="ARBA00024804"/>
    </source>
</evidence>
<organism evidence="12 13">
    <name type="scientific">Diversispora eburnea</name>
    <dbReference type="NCBI Taxonomy" id="1213867"/>
    <lineage>
        <taxon>Eukaryota</taxon>
        <taxon>Fungi</taxon>
        <taxon>Fungi incertae sedis</taxon>
        <taxon>Mucoromycota</taxon>
        <taxon>Glomeromycotina</taxon>
        <taxon>Glomeromycetes</taxon>
        <taxon>Diversisporales</taxon>
        <taxon>Diversisporaceae</taxon>
        <taxon>Diversispora</taxon>
    </lineage>
</organism>
<keyword evidence="10" id="KW-0808">Transferase</keyword>
<dbReference type="InterPro" id="IPR019775">
    <property type="entry name" value="WD40_repeat_CS"/>
</dbReference>
<dbReference type="PROSITE" id="PS50294">
    <property type="entry name" value="WD_REPEATS_REGION"/>
    <property type="match status" value="1"/>
</dbReference>
<dbReference type="InterPro" id="IPR036322">
    <property type="entry name" value="WD40_repeat_dom_sf"/>
</dbReference>
<dbReference type="SMART" id="SM00320">
    <property type="entry name" value="WD40"/>
    <property type="match status" value="6"/>
</dbReference>
<dbReference type="PANTHER" id="PTHR44566:SF1">
    <property type="entry name" value="WD REPEAT-CONTAINING PROTEIN 25"/>
    <property type="match status" value="1"/>
</dbReference>
<gene>
    <name evidence="10" type="primary">ALG13</name>
    <name evidence="12" type="ORF">DEBURN_LOCUS8574</name>
</gene>
<reference evidence="12" key="1">
    <citation type="submission" date="2021-06" db="EMBL/GenBank/DDBJ databases">
        <authorList>
            <person name="Kallberg Y."/>
            <person name="Tangrot J."/>
            <person name="Rosling A."/>
        </authorList>
    </citation>
    <scope>NUCLEOTIDE SEQUENCE</scope>
    <source>
        <strain evidence="12">AZ414A</strain>
    </source>
</reference>
<keyword evidence="13" id="KW-1185">Reference proteome</keyword>
<comment type="function">
    <text evidence="6 10">Involved in protein N-glycosylation. Essential for the second step of the dolichol-linked oligosaccharide pathway.</text>
</comment>
<dbReference type="GO" id="GO:0004577">
    <property type="term" value="F:N-acetylglucosaminyldiphosphodolichol N-acetylglucosaminyltransferase activity"/>
    <property type="evidence" value="ECO:0007669"/>
    <property type="project" value="UniProtKB-EC"/>
</dbReference>
<dbReference type="EMBL" id="CAJVPK010001302">
    <property type="protein sequence ID" value="CAG8581073.1"/>
    <property type="molecule type" value="Genomic_DNA"/>
</dbReference>
<dbReference type="Proteomes" id="UP000789706">
    <property type="component" value="Unassembled WGS sequence"/>
</dbReference>
<evidence type="ECO:0000256" key="4">
    <source>
        <dbReference type="ARBA" id="ARBA00022574"/>
    </source>
</evidence>
<dbReference type="PROSITE" id="PS50082">
    <property type="entry name" value="WD_REPEATS_2"/>
    <property type="match status" value="2"/>
</dbReference>
<sequence length="600" mass="69003">RVFCFEMETIFQYQSSTSDNESDNEIKLNPQLNTTINLKSFEERNNLSKTTNHFNFDKSQQETRDYGKKIKGYVSKRIKLQEVNEKNLESQQKEKEQISSDSNLLSPFRTNLLDLPNRIQSALDEKQDVIHKTIPKKQIISLPKEHTKGVNVLLWCGSFGQLLASASMDGTVRIWDVFRSKECVRVINHDGAVKDAKWDNFRNNILSGGYDKIVKLTNSFPHPQVVTSLRYHPKQPNVFVSGMMKDGIRTWDLRSNKIVKESRKFWGSVNDIEFFPDGINLLCCSDYVVRNSSDKNIMVWDINSMTSISNQIYQEAFSCTALRMQPLHTHFVAQSNGNYIAIFNSEKPWRLDKRKRYEGHLVNGYPIRCNFSLEPDPGRYLVSGDANGRLFFYDWFSSKIVKIMEDAHKDACTDACWHPLLNGMVASCGWDGKLKIWGSTRFDQIINLVISLSFLDALNSKGFRKLIIQYGKSVKIYHDAIHSIQSRQNNEIEIVGYDYKTSLDQDMVESDLIISHAGSGSILECLRLKKPLIVVINENLMGNHQVELAIELQNKGYLVYSSISNLLELFQSDKYFNSVSFPRSDETIFIDILNEEMGLY</sequence>
<dbReference type="InterPro" id="IPR020472">
    <property type="entry name" value="WD40_PAC1"/>
</dbReference>
<comment type="catalytic activity">
    <reaction evidence="8">
        <text>an N-acetyl-alpha-D-glucosaminyl-diphospho-di-trans,poly-cis-dolichol + UDP-N-acetyl-alpha-D-glucosamine = an N,N'-diacetylchitobiosyl-diphospho-di-trans,poly-cis-dolichol + UDP + H(+)</text>
        <dbReference type="Rhea" id="RHEA:23380"/>
        <dbReference type="Rhea" id="RHEA-COMP:19507"/>
        <dbReference type="Rhea" id="RHEA-COMP:19510"/>
        <dbReference type="ChEBI" id="CHEBI:15378"/>
        <dbReference type="ChEBI" id="CHEBI:57269"/>
        <dbReference type="ChEBI" id="CHEBI:57705"/>
        <dbReference type="ChEBI" id="CHEBI:58223"/>
        <dbReference type="ChEBI" id="CHEBI:58427"/>
        <dbReference type="EC" id="2.4.1.141"/>
    </reaction>
</comment>
<dbReference type="AlphaFoldDB" id="A0A9N9BZ37"/>
<keyword evidence="10" id="KW-0256">Endoplasmic reticulum</keyword>
<feature type="domain" description="Glycosyl transferase family 28 C-terminal" evidence="11">
    <location>
        <begin position="438"/>
        <end position="562"/>
    </location>
</feature>
<name>A0A9N9BZ37_9GLOM</name>
<feature type="repeat" description="WD" evidence="9">
    <location>
        <begin position="143"/>
        <end position="177"/>
    </location>
</feature>
<protein>
    <recommendedName>
        <fullName evidence="3 10">UDP-N-acetylglucosamine transferase subunit ALG13</fullName>
        <ecNumber evidence="2 10">2.4.1.141</ecNumber>
    </recommendedName>
    <alternativeName>
        <fullName evidence="7 10">Asparagine-linked glycosylation protein 13</fullName>
    </alternativeName>
</protein>
<dbReference type="GO" id="GO:0005783">
    <property type="term" value="C:endoplasmic reticulum"/>
    <property type="evidence" value="ECO:0007669"/>
    <property type="project" value="UniProtKB-SubCell"/>
</dbReference>
<evidence type="ECO:0000256" key="2">
    <source>
        <dbReference type="ARBA" id="ARBA00012614"/>
    </source>
</evidence>
<evidence type="ECO:0000256" key="1">
    <source>
        <dbReference type="ARBA" id="ARBA00011198"/>
    </source>
</evidence>
<evidence type="ECO:0000256" key="3">
    <source>
        <dbReference type="ARBA" id="ARBA00017468"/>
    </source>
</evidence>
<evidence type="ECO:0000259" key="11">
    <source>
        <dbReference type="Pfam" id="PF04101"/>
    </source>
</evidence>
<evidence type="ECO:0000256" key="10">
    <source>
        <dbReference type="RuleBase" id="RU362128"/>
    </source>
</evidence>
<dbReference type="InterPro" id="IPR007235">
    <property type="entry name" value="Glyco_trans_28_C"/>
</dbReference>
<evidence type="ECO:0000313" key="13">
    <source>
        <dbReference type="Proteomes" id="UP000789706"/>
    </source>
</evidence>
<comment type="similarity">
    <text evidence="10">Belongs to the glycosyltransferase 28 family.</text>
</comment>
<dbReference type="InterPro" id="IPR015943">
    <property type="entry name" value="WD40/YVTN_repeat-like_dom_sf"/>
</dbReference>
<dbReference type="PRINTS" id="PR00320">
    <property type="entry name" value="GPROTEINBRPT"/>
</dbReference>
<evidence type="ECO:0000256" key="5">
    <source>
        <dbReference type="ARBA" id="ARBA00022737"/>
    </source>
</evidence>
<dbReference type="OrthoDB" id="256303at2759"/>
<comment type="subcellular location">
    <subcellularLocation>
        <location evidence="10">Endoplasmic reticulum</location>
    </subcellularLocation>
</comment>
<feature type="non-terminal residue" evidence="12">
    <location>
        <position position="1"/>
    </location>
</feature>
<keyword evidence="10" id="KW-0328">Glycosyltransferase</keyword>
<accession>A0A9N9BZ37</accession>
<feature type="repeat" description="WD" evidence="9">
    <location>
        <begin position="219"/>
        <end position="261"/>
    </location>
</feature>
<evidence type="ECO:0000256" key="9">
    <source>
        <dbReference type="PROSITE-ProRule" id="PRU00221"/>
    </source>
</evidence>
<evidence type="ECO:0000256" key="7">
    <source>
        <dbReference type="ARBA" id="ARBA00032061"/>
    </source>
</evidence>
<dbReference type="SUPFAM" id="SSF53756">
    <property type="entry name" value="UDP-Glycosyltransferase/glycogen phosphorylase"/>
    <property type="match status" value="1"/>
</dbReference>
<dbReference type="InterPro" id="IPR053053">
    <property type="entry name" value="WD_repeat_protein"/>
</dbReference>
<dbReference type="Gene3D" id="3.40.50.2000">
    <property type="entry name" value="Glycogen Phosphorylase B"/>
    <property type="match status" value="1"/>
</dbReference>
<keyword evidence="4 9" id="KW-0853">WD repeat</keyword>